<dbReference type="GO" id="GO:0006355">
    <property type="term" value="P:regulation of DNA-templated transcription"/>
    <property type="evidence" value="ECO:0007669"/>
    <property type="project" value="InterPro"/>
</dbReference>
<comment type="caution">
    <text evidence="3">The sequence shown here is derived from an EMBL/GenBank/DDBJ whole genome shotgun (WGS) entry which is preliminary data.</text>
</comment>
<protein>
    <submittedName>
        <fullName evidence="3">Helix-turn-helix transcriptional regulator</fullName>
    </submittedName>
</protein>
<evidence type="ECO:0000259" key="1">
    <source>
        <dbReference type="PROSITE" id="PS50043"/>
    </source>
</evidence>
<feature type="domain" description="HTH luxR-type" evidence="1">
    <location>
        <begin position="259"/>
        <end position="324"/>
    </location>
</feature>
<evidence type="ECO:0000313" key="4">
    <source>
        <dbReference type="Proteomes" id="UP001156398"/>
    </source>
</evidence>
<dbReference type="EMBL" id="JABXJJ020000049">
    <property type="protein sequence ID" value="MDI5973639.1"/>
    <property type="molecule type" value="Genomic_DNA"/>
</dbReference>
<evidence type="ECO:0000313" key="2">
    <source>
        <dbReference type="EMBL" id="MDI5967438.1"/>
    </source>
</evidence>
<dbReference type="InterPro" id="IPR051797">
    <property type="entry name" value="TrmB-like"/>
</dbReference>
<dbReference type="Gene3D" id="1.10.10.10">
    <property type="entry name" value="Winged helix-like DNA-binding domain superfamily/Winged helix DNA-binding domain"/>
    <property type="match status" value="1"/>
</dbReference>
<dbReference type="InterPro" id="IPR016032">
    <property type="entry name" value="Sig_transdc_resp-reg_C-effctor"/>
</dbReference>
<dbReference type="CDD" id="cd06170">
    <property type="entry name" value="LuxR_C_like"/>
    <property type="match status" value="1"/>
</dbReference>
<dbReference type="Pfam" id="PF00196">
    <property type="entry name" value="GerE"/>
    <property type="match status" value="1"/>
</dbReference>
<evidence type="ECO:0000313" key="3">
    <source>
        <dbReference type="EMBL" id="MDI5973639.1"/>
    </source>
</evidence>
<dbReference type="InterPro" id="IPR036388">
    <property type="entry name" value="WH-like_DNA-bd_sf"/>
</dbReference>
<reference evidence="3 4" key="1">
    <citation type="submission" date="2023-05" db="EMBL/GenBank/DDBJ databases">
        <title>Streptantibioticus silvisoli sp. nov., acidotolerant actinomycetes 1 from pine litter.</title>
        <authorList>
            <person name="Swiecimska M."/>
            <person name="Golinska P."/>
            <person name="Sangal V."/>
            <person name="Wachnowicz B."/>
            <person name="Goodfellow M."/>
        </authorList>
    </citation>
    <scope>NUCLEOTIDE SEQUENCE</scope>
    <source>
        <strain evidence="3">SL13</strain>
        <strain evidence="2 4">SL54</strain>
    </source>
</reference>
<dbReference type="PANTHER" id="PTHR34293:SF1">
    <property type="entry name" value="HTH-TYPE TRANSCRIPTIONAL REGULATOR TRMBL2"/>
    <property type="match status" value="1"/>
</dbReference>
<dbReference type="PRINTS" id="PR00038">
    <property type="entry name" value="HTHLUXR"/>
</dbReference>
<gene>
    <name evidence="2" type="ORF">POF43_032750</name>
    <name evidence="3" type="ORF">POF50_030600</name>
</gene>
<dbReference type="SMART" id="SM00421">
    <property type="entry name" value="HTH_LUXR"/>
    <property type="match status" value="1"/>
</dbReference>
<dbReference type="PROSITE" id="PS50043">
    <property type="entry name" value="HTH_LUXR_2"/>
    <property type="match status" value="1"/>
</dbReference>
<dbReference type="Proteomes" id="UP001156398">
    <property type="component" value="Unassembled WGS sequence"/>
</dbReference>
<proteinExistence type="predicted"/>
<dbReference type="RefSeq" id="WP_271315659.1">
    <property type="nucleotide sequence ID" value="NZ_JAAGKO020000090.1"/>
</dbReference>
<dbReference type="EMBL" id="JAAGKO020000090">
    <property type="protein sequence ID" value="MDI5967438.1"/>
    <property type="molecule type" value="Genomic_DNA"/>
</dbReference>
<dbReference type="AlphaFoldDB" id="A0AA90HBA5"/>
<dbReference type="GO" id="GO:0003677">
    <property type="term" value="F:DNA binding"/>
    <property type="evidence" value="ECO:0007669"/>
    <property type="project" value="InterPro"/>
</dbReference>
<organism evidence="3">
    <name type="scientific">Streptantibioticus silvisoli</name>
    <dbReference type="NCBI Taxonomy" id="2705255"/>
    <lineage>
        <taxon>Bacteria</taxon>
        <taxon>Bacillati</taxon>
        <taxon>Actinomycetota</taxon>
        <taxon>Actinomycetes</taxon>
        <taxon>Kitasatosporales</taxon>
        <taxon>Streptomycetaceae</taxon>
        <taxon>Streptantibioticus</taxon>
    </lineage>
</organism>
<dbReference type="PANTHER" id="PTHR34293">
    <property type="entry name" value="HTH-TYPE TRANSCRIPTIONAL REGULATOR TRMBL2"/>
    <property type="match status" value="1"/>
</dbReference>
<dbReference type="InterPro" id="IPR000792">
    <property type="entry name" value="Tscrpt_reg_LuxR_C"/>
</dbReference>
<dbReference type="SUPFAM" id="SSF46894">
    <property type="entry name" value="C-terminal effector domain of the bipartite response regulators"/>
    <property type="match status" value="1"/>
</dbReference>
<keyword evidence="4" id="KW-1185">Reference proteome</keyword>
<accession>A0AA90HBA5</accession>
<sequence>MGLGPQEEDVYRLLLVHNGLSLPDVVERAEAAAEDARAAVGRLTELGLIQETPDGAGGAQLRPVDPRVGLQSLLSDQLAELHSRQREYEENRATIGKLLLEFNDLYPARNSPDGERLIGMDAVQSRISELAMSSTTECMTFNPGGAQSSASLDASKPLDRDVIGRGVNMRTIYLDSVRNDAKTSEYAHWLTELGGQVRTVPVLPVRMVLVDRKVALVPVDALNSRKGAIQLQSPGVVAALVDLFERVWVQAVPLGAPPMKRQENGLTPREQELLKLLAQGMTDAAAGKSLGLSLRTVRRMTADLSERLNARSRFEAGLRAGQRGWL</sequence>
<name>A0AA90HBA5_9ACTN</name>